<dbReference type="Pfam" id="PF02353">
    <property type="entry name" value="CMAS"/>
    <property type="match status" value="1"/>
</dbReference>
<evidence type="ECO:0000313" key="8">
    <source>
        <dbReference type="Proteomes" id="UP000055035"/>
    </source>
</evidence>
<keyword evidence="4" id="KW-0949">S-adenosyl-L-methionine</keyword>
<organism evidence="7 8">
    <name type="scientific">Legionella jordanis</name>
    <dbReference type="NCBI Taxonomy" id="456"/>
    <lineage>
        <taxon>Bacteria</taxon>
        <taxon>Pseudomonadati</taxon>
        <taxon>Pseudomonadota</taxon>
        <taxon>Gammaproteobacteria</taxon>
        <taxon>Legionellales</taxon>
        <taxon>Legionellaceae</taxon>
        <taxon>Legionella</taxon>
    </lineage>
</organism>
<keyword evidence="5" id="KW-0443">Lipid metabolism</keyword>
<dbReference type="AlphaFoldDB" id="A0A0W0VAX4"/>
<dbReference type="RefSeq" id="WP_058470838.1">
    <property type="nucleotide sequence ID" value="NZ_CAAAIC010000003.1"/>
</dbReference>
<accession>A0A0W0VAX4</accession>
<gene>
    <name evidence="7" type="ORF">Ljor_1343</name>
</gene>
<dbReference type="GO" id="GO:0032259">
    <property type="term" value="P:methylation"/>
    <property type="evidence" value="ECO:0007669"/>
    <property type="project" value="UniProtKB-KW"/>
</dbReference>
<evidence type="ECO:0000256" key="3">
    <source>
        <dbReference type="ARBA" id="ARBA00022679"/>
    </source>
</evidence>
<sequence>MHRINKSKEIVLKLLDMANIQVNGKSPWDIHVHDEQFYERVLKNADLGLGESYMEGWWDCERLDLFFERIIRADIASKIKLQPKLAFRLLLSKILNFQTKKRGLQVGRKHYDRGNDLFEAMLDSKMTYTCGYWKNAHSLEQAQTAKLDLACQKLFLKPGLTLLDIGCGWGGLAEHAARHYEVNVLGITISQRQCELARERCKGLPVKIHFQDYRDVTGQFDRVASLGMFEHVGYFNYHRYMRVVSRCLKEDGLFLLHTIGGNESTTQTIPWISKYIFPNGMIPSIAQIGQASEQLLIMEDWQNFGPDYYQTLLSWHENFNKNWHRLKHKYDETFFRMWNYYLLSCAGGFKSRMLQLWQIVFSKGLEQRYDAPR</sequence>
<evidence type="ECO:0000313" key="7">
    <source>
        <dbReference type="EMBL" id="KTD17037.1"/>
    </source>
</evidence>
<dbReference type="PANTHER" id="PTHR43667:SF1">
    <property type="entry name" value="CYCLOPROPANE-FATTY-ACYL-PHOSPHOLIPID SYNTHASE"/>
    <property type="match status" value="1"/>
</dbReference>
<dbReference type="SUPFAM" id="SSF53335">
    <property type="entry name" value="S-adenosyl-L-methionine-dependent methyltransferases"/>
    <property type="match status" value="1"/>
</dbReference>
<keyword evidence="3" id="KW-0808">Transferase</keyword>
<reference evidence="7 8" key="1">
    <citation type="submission" date="2015-11" db="EMBL/GenBank/DDBJ databases">
        <title>Genomic analysis of 38 Legionella species identifies large and diverse effector repertoires.</title>
        <authorList>
            <person name="Burstein D."/>
            <person name="Amaro F."/>
            <person name="Zusman T."/>
            <person name="Lifshitz Z."/>
            <person name="Cohen O."/>
            <person name="Gilbert J.A."/>
            <person name="Pupko T."/>
            <person name="Shuman H.A."/>
            <person name="Segal G."/>
        </authorList>
    </citation>
    <scope>NUCLEOTIDE SEQUENCE [LARGE SCALE GENOMIC DNA]</scope>
    <source>
        <strain evidence="7 8">BL-540</strain>
    </source>
</reference>
<keyword evidence="8" id="KW-1185">Reference proteome</keyword>
<evidence type="ECO:0000256" key="6">
    <source>
        <dbReference type="PIRSR" id="PIRSR003085-1"/>
    </source>
</evidence>
<dbReference type="NCBIfam" id="NF008686">
    <property type="entry name" value="PRK11705.1"/>
    <property type="match status" value="1"/>
</dbReference>
<dbReference type="GO" id="GO:0008610">
    <property type="term" value="P:lipid biosynthetic process"/>
    <property type="evidence" value="ECO:0007669"/>
    <property type="project" value="InterPro"/>
</dbReference>
<evidence type="ECO:0000256" key="2">
    <source>
        <dbReference type="ARBA" id="ARBA00022603"/>
    </source>
</evidence>
<dbReference type="PANTHER" id="PTHR43667">
    <property type="entry name" value="CYCLOPROPANE-FATTY-ACYL-PHOSPHOLIPID SYNTHASE"/>
    <property type="match status" value="1"/>
</dbReference>
<dbReference type="PIRSF" id="PIRSF003085">
    <property type="entry name" value="CMAS"/>
    <property type="match status" value="1"/>
</dbReference>
<dbReference type="InterPro" id="IPR003333">
    <property type="entry name" value="CMAS"/>
</dbReference>
<dbReference type="InterPro" id="IPR029063">
    <property type="entry name" value="SAM-dependent_MTases_sf"/>
</dbReference>
<comment type="caution">
    <text evidence="7">The sequence shown here is derived from an EMBL/GenBank/DDBJ whole genome shotgun (WGS) entry which is preliminary data.</text>
</comment>
<dbReference type="Proteomes" id="UP000055035">
    <property type="component" value="Unassembled WGS sequence"/>
</dbReference>
<evidence type="ECO:0000256" key="4">
    <source>
        <dbReference type="ARBA" id="ARBA00022691"/>
    </source>
</evidence>
<dbReference type="STRING" id="456.Ljor_1343"/>
<feature type="active site" evidence="6">
    <location>
        <position position="345"/>
    </location>
</feature>
<dbReference type="PATRIC" id="fig|456.5.peg.1437"/>
<comment type="similarity">
    <text evidence="1">Belongs to the CFA/CMAS family.</text>
</comment>
<dbReference type="InterPro" id="IPR050723">
    <property type="entry name" value="CFA/CMAS"/>
</dbReference>
<name>A0A0W0VAX4_9GAMM</name>
<dbReference type="GO" id="GO:0008168">
    <property type="term" value="F:methyltransferase activity"/>
    <property type="evidence" value="ECO:0007669"/>
    <property type="project" value="UniProtKB-KW"/>
</dbReference>
<proteinExistence type="inferred from homology"/>
<evidence type="ECO:0000256" key="1">
    <source>
        <dbReference type="ARBA" id="ARBA00010815"/>
    </source>
</evidence>
<dbReference type="CDD" id="cd02440">
    <property type="entry name" value="AdoMet_MTases"/>
    <property type="match status" value="1"/>
</dbReference>
<keyword evidence="2" id="KW-0489">Methyltransferase</keyword>
<evidence type="ECO:0000256" key="5">
    <source>
        <dbReference type="ARBA" id="ARBA00023098"/>
    </source>
</evidence>
<dbReference type="Gene3D" id="3.40.50.150">
    <property type="entry name" value="Vaccinia Virus protein VP39"/>
    <property type="match status" value="1"/>
</dbReference>
<dbReference type="EMBL" id="LNYJ01000011">
    <property type="protein sequence ID" value="KTD17037.1"/>
    <property type="molecule type" value="Genomic_DNA"/>
</dbReference>
<protein>
    <submittedName>
        <fullName evidence="7">Cyclopropane fatty acid synthase</fullName>
    </submittedName>
</protein>